<sequence length="251" mass="28122">MIEFDDQAFPAEAADDTQRIWKSPLIESIKPSLARRLEHQDIHMAGRRGWCHVRFALNGARSRGARWMLLAPFAQLGNDGIAVEGLVGDASKASPSISGTTPRSAPICWEAPVCWDQKQRAASRTTRAQVSLSLDTPRYAAFNGSSSPRFLVFWSSCPPWNGRWSDTPFPFTPCPWRWTLMMGVDHFVFDVRRVRAGLEKPGENVRFDPVAVALGNRVPVSEYRKITPRLPFRTSTASTSQGCRYRSAQGR</sequence>
<reference evidence="2" key="1">
    <citation type="submission" date="2006-03" db="EMBL/GenBank/DDBJ databases">
        <title>Complete sequence of plasmid 1 of Nitrobacter hamburgensis X14.</title>
        <authorList>
            <consortium name="US DOE Joint Genome Institute"/>
            <person name="Copeland A."/>
            <person name="Lucas S."/>
            <person name="Lapidus A."/>
            <person name="Barry K."/>
            <person name="Detter J.C."/>
            <person name="Glavina del Rio T."/>
            <person name="Hammon N."/>
            <person name="Israni S."/>
            <person name="Dalin E."/>
            <person name="Tice H."/>
            <person name="Pitluck S."/>
            <person name="Chain P."/>
            <person name="Malfatti S."/>
            <person name="Shin M."/>
            <person name="Vergez L."/>
            <person name="Schmutz J."/>
            <person name="Larimer F."/>
            <person name="Land M."/>
            <person name="Hauser L."/>
            <person name="Kyrpides N."/>
            <person name="Ivanova N."/>
            <person name="Ward B."/>
            <person name="Arp D."/>
            <person name="Klotz M."/>
            <person name="Stein L."/>
            <person name="O'Mullan G."/>
            <person name="Starkenburg S."/>
            <person name="Sayavedra L."/>
            <person name="Poret-Peterson A.T."/>
            <person name="Gentry M.E."/>
            <person name="Bruce D."/>
            <person name="Richardson P."/>
        </authorList>
    </citation>
    <scope>NUCLEOTIDE SEQUENCE [LARGE SCALE GENOMIC DNA]</scope>
    <source>
        <strain evidence="2">DSM 10229 / NCIMB 13809 / X14</strain>
        <plasmid evidence="2">Plasmid pNITHX1</plasmid>
    </source>
</reference>
<dbReference type="HOGENOM" id="CLU_1106245_0_0_5"/>
<dbReference type="AlphaFoldDB" id="Q1QG66"/>
<geneLocation type="plasmid" evidence="2">
    <name>pNITHX1</name>
</geneLocation>
<dbReference type="EMBL" id="CP000320">
    <property type="protein sequence ID" value="ABE64781.1"/>
    <property type="molecule type" value="Genomic_DNA"/>
</dbReference>
<keyword evidence="1" id="KW-0614">Plasmid</keyword>
<proteinExistence type="predicted"/>
<evidence type="ECO:0000313" key="1">
    <source>
        <dbReference type="EMBL" id="ABE64781.1"/>
    </source>
</evidence>
<keyword evidence="2" id="KW-1185">Reference proteome</keyword>
<name>Q1QG66_NITHX</name>
<evidence type="ECO:0000313" key="2">
    <source>
        <dbReference type="Proteomes" id="UP000001953"/>
    </source>
</evidence>
<dbReference type="Proteomes" id="UP000001953">
    <property type="component" value="Plasmid 1"/>
</dbReference>
<dbReference type="KEGG" id="nha:Nham_4146"/>
<accession>Q1QG66</accession>
<protein>
    <submittedName>
        <fullName evidence="1">Uncharacterized protein</fullName>
    </submittedName>
</protein>
<gene>
    <name evidence="1" type="ordered locus">Nham_4146</name>
</gene>
<organism evidence="1 2">
    <name type="scientific">Nitrobacter hamburgensis (strain DSM 10229 / NCIMB 13809 / X14)</name>
    <dbReference type="NCBI Taxonomy" id="323097"/>
    <lineage>
        <taxon>Bacteria</taxon>
        <taxon>Pseudomonadati</taxon>
        <taxon>Pseudomonadota</taxon>
        <taxon>Alphaproteobacteria</taxon>
        <taxon>Hyphomicrobiales</taxon>
        <taxon>Nitrobacteraceae</taxon>
        <taxon>Nitrobacter</taxon>
    </lineage>
</organism>